<dbReference type="Proteomes" id="UP000078397">
    <property type="component" value="Unassembled WGS sequence"/>
</dbReference>
<keyword evidence="3" id="KW-1185">Reference proteome</keyword>
<dbReference type="RefSeq" id="XP_018146928.1">
    <property type="nucleotide sequence ID" value="XM_018293325.1"/>
</dbReference>
<sequence length="53" mass="6064">MHCQRSTNLSSSHLLHRPTTPFAKRNMQKNKITPCSSICRTETCSPNSHCYTK</sequence>
<comment type="caution">
    <text evidence="2">The sequence shown here is derived from an EMBL/GenBank/DDBJ whole genome shotgun (WGS) entry which is preliminary data.</text>
</comment>
<reference evidence="2 3" key="1">
    <citation type="journal article" date="2016" name="PLoS Pathog.">
        <title>Biosynthesis of antibiotic leucinostatins in bio-control fungus Purpureocillium lilacinum and their inhibition on phytophthora revealed by genome mining.</title>
        <authorList>
            <person name="Wang G."/>
            <person name="Liu Z."/>
            <person name="Lin R."/>
            <person name="Li E."/>
            <person name="Mao Z."/>
            <person name="Ling J."/>
            <person name="Yang Y."/>
            <person name="Yin W.B."/>
            <person name="Xie B."/>
        </authorList>
    </citation>
    <scope>NUCLEOTIDE SEQUENCE [LARGE SCALE GENOMIC DNA]</scope>
    <source>
        <strain evidence="2">170</strain>
    </source>
</reference>
<evidence type="ECO:0000313" key="3">
    <source>
        <dbReference type="Proteomes" id="UP000078397"/>
    </source>
</evidence>
<dbReference type="KEGG" id="pchm:VFPPC_15572"/>
<dbReference type="EMBL" id="LSBJ02000002">
    <property type="protein sequence ID" value="OAQ70391.1"/>
    <property type="molecule type" value="Genomic_DNA"/>
</dbReference>
<evidence type="ECO:0000313" key="2">
    <source>
        <dbReference type="EMBL" id="OAQ70391.1"/>
    </source>
</evidence>
<dbReference type="GeneID" id="28857319"/>
<protein>
    <submittedName>
        <fullName evidence="2">Uncharacterized protein</fullName>
    </submittedName>
</protein>
<gene>
    <name evidence="2" type="ORF">VFPPC_15572</name>
</gene>
<feature type="compositionally biased region" description="Polar residues" evidence="1">
    <location>
        <begin position="1"/>
        <end position="13"/>
    </location>
</feature>
<evidence type="ECO:0000256" key="1">
    <source>
        <dbReference type="SAM" id="MobiDB-lite"/>
    </source>
</evidence>
<accession>A0A179FZ51</accession>
<proteinExistence type="predicted"/>
<feature type="region of interest" description="Disordered" evidence="1">
    <location>
        <begin position="1"/>
        <end position="27"/>
    </location>
</feature>
<name>A0A179FZ51_METCM</name>
<dbReference type="AlphaFoldDB" id="A0A179FZ51"/>
<organism evidence="2 3">
    <name type="scientific">Pochonia chlamydosporia 170</name>
    <dbReference type="NCBI Taxonomy" id="1380566"/>
    <lineage>
        <taxon>Eukaryota</taxon>
        <taxon>Fungi</taxon>
        <taxon>Dikarya</taxon>
        <taxon>Ascomycota</taxon>
        <taxon>Pezizomycotina</taxon>
        <taxon>Sordariomycetes</taxon>
        <taxon>Hypocreomycetidae</taxon>
        <taxon>Hypocreales</taxon>
        <taxon>Clavicipitaceae</taxon>
        <taxon>Pochonia</taxon>
    </lineage>
</organism>